<dbReference type="AlphaFoldDB" id="A0A852TIT3"/>
<dbReference type="CDD" id="cd06261">
    <property type="entry name" value="TM_PBP2"/>
    <property type="match status" value="1"/>
</dbReference>
<evidence type="ECO:0000256" key="7">
    <source>
        <dbReference type="RuleBase" id="RU363032"/>
    </source>
</evidence>
<feature type="transmembrane region" description="Helical" evidence="7">
    <location>
        <begin position="158"/>
        <end position="182"/>
    </location>
</feature>
<evidence type="ECO:0000313" key="10">
    <source>
        <dbReference type="Proteomes" id="UP000548423"/>
    </source>
</evidence>
<dbReference type="PROSITE" id="PS50928">
    <property type="entry name" value="ABC_TM1"/>
    <property type="match status" value="1"/>
</dbReference>
<dbReference type="PANTHER" id="PTHR30193">
    <property type="entry name" value="ABC TRANSPORTER PERMEASE PROTEIN"/>
    <property type="match status" value="1"/>
</dbReference>
<keyword evidence="2 7" id="KW-0813">Transport</keyword>
<feature type="transmembrane region" description="Helical" evidence="7">
    <location>
        <begin position="77"/>
        <end position="98"/>
    </location>
</feature>
<evidence type="ECO:0000256" key="6">
    <source>
        <dbReference type="ARBA" id="ARBA00023136"/>
    </source>
</evidence>
<accession>A0A852TIT3</accession>
<dbReference type="Pfam" id="PF00528">
    <property type="entry name" value="BPD_transp_1"/>
    <property type="match status" value="1"/>
</dbReference>
<gene>
    <name evidence="9" type="ORF">F4694_005562</name>
</gene>
<feature type="transmembrane region" description="Helical" evidence="7">
    <location>
        <begin position="12"/>
        <end position="35"/>
    </location>
</feature>
<evidence type="ECO:0000256" key="2">
    <source>
        <dbReference type="ARBA" id="ARBA00022448"/>
    </source>
</evidence>
<evidence type="ECO:0000313" key="9">
    <source>
        <dbReference type="EMBL" id="NYE08713.1"/>
    </source>
</evidence>
<comment type="subcellular location">
    <subcellularLocation>
        <location evidence="1 7">Cell membrane</location>
        <topology evidence="1 7">Multi-pass membrane protein</topology>
    </subcellularLocation>
</comment>
<feature type="transmembrane region" description="Helical" evidence="7">
    <location>
        <begin position="110"/>
        <end position="128"/>
    </location>
</feature>
<dbReference type="SUPFAM" id="SSF160964">
    <property type="entry name" value="MalF N-terminal region-like"/>
    <property type="match status" value="1"/>
</dbReference>
<dbReference type="PANTHER" id="PTHR30193:SF1">
    <property type="entry name" value="ABC TRANSPORTER PERMEASE PROTEIN YESP-RELATED"/>
    <property type="match status" value="1"/>
</dbReference>
<organism evidence="9 10">
    <name type="scientific">Neobacillus niacini</name>
    <dbReference type="NCBI Taxonomy" id="86668"/>
    <lineage>
        <taxon>Bacteria</taxon>
        <taxon>Bacillati</taxon>
        <taxon>Bacillota</taxon>
        <taxon>Bacilli</taxon>
        <taxon>Bacillales</taxon>
        <taxon>Bacillaceae</taxon>
        <taxon>Neobacillus</taxon>
    </lineage>
</organism>
<evidence type="ECO:0000256" key="3">
    <source>
        <dbReference type="ARBA" id="ARBA00022475"/>
    </source>
</evidence>
<dbReference type="GO" id="GO:0055085">
    <property type="term" value="P:transmembrane transport"/>
    <property type="evidence" value="ECO:0007669"/>
    <property type="project" value="InterPro"/>
</dbReference>
<name>A0A852TIT3_9BACI</name>
<evidence type="ECO:0000259" key="8">
    <source>
        <dbReference type="PROSITE" id="PS50928"/>
    </source>
</evidence>
<dbReference type="SUPFAM" id="SSF161098">
    <property type="entry name" value="MetI-like"/>
    <property type="match status" value="1"/>
</dbReference>
<dbReference type="InterPro" id="IPR051393">
    <property type="entry name" value="ABC_transporter_permease"/>
</dbReference>
<comment type="caution">
    <text evidence="9">The sequence shown here is derived from an EMBL/GenBank/DDBJ whole genome shotgun (WGS) entry which is preliminary data.</text>
</comment>
<feature type="transmembrane region" description="Helical" evidence="7">
    <location>
        <begin position="203"/>
        <end position="225"/>
    </location>
</feature>
<evidence type="ECO:0000256" key="4">
    <source>
        <dbReference type="ARBA" id="ARBA00022692"/>
    </source>
</evidence>
<dbReference type="InterPro" id="IPR035906">
    <property type="entry name" value="MetI-like_sf"/>
</dbReference>
<keyword evidence="5 7" id="KW-1133">Transmembrane helix</keyword>
<evidence type="ECO:0000256" key="1">
    <source>
        <dbReference type="ARBA" id="ARBA00004651"/>
    </source>
</evidence>
<proteinExistence type="inferred from homology"/>
<dbReference type="GO" id="GO:0005886">
    <property type="term" value="C:plasma membrane"/>
    <property type="evidence" value="ECO:0007669"/>
    <property type="project" value="UniProtKB-SubCell"/>
</dbReference>
<sequence length="300" mass="33572">MLNLFDQKRWSSIIPYLFLAPWLIGLVVFSGFPFLSSLYLSFTNYNFVSSPNWVGLKNYLTMFTQDPQYFQAIKVTVTYVLVAVPLELSFALFLALLLNKGIRGLGIYRGVYYIPSLIGGSVAIAILWQQVFGDSGIVNQLLGYAGIDMPSWVGTPDYAIWSLILLKVWQFGSPMVIFLAGLKQIPQEFYEASSLDGAGKWKQFIHITLPCLSPIILFNGIMQIISSFQAFTPAYIISNGTGGPVNSTLFYTLYLYQNGFGNFQMGYASAMAWSLLLIIAFFTGLIFLTSKKWVHYGDQG</sequence>
<comment type="similarity">
    <text evidence="7">Belongs to the binding-protein-dependent transport system permease family.</text>
</comment>
<keyword evidence="3" id="KW-1003">Cell membrane</keyword>
<evidence type="ECO:0000256" key="5">
    <source>
        <dbReference type="ARBA" id="ARBA00022989"/>
    </source>
</evidence>
<keyword evidence="6 7" id="KW-0472">Membrane</keyword>
<dbReference type="Proteomes" id="UP000548423">
    <property type="component" value="Unassembled WGS sequence"/>
</dbReference>
<keyword evidence="4 7" id="KW-0812">Transmembrane</keyword>
<reference evidence="10" key="1">
    <citation type="submission" date="2020-07" db="EMBL/GenBank/DDBJ databases">
        <authorList>
            <person name="Partida-Martinez L."/>
            <person name="Huntemann M."/>
            <person name="Clum A."/>
            <person name="Wang J."/>
            <person name="Palaniappan K."/>
            <person name="Ritter S."/>
            <person name="Chen I.-M."/>
            <person name="Stamatis D."/>
            <person name="Reddy T."/>
            <person name="O'Malley R."/>
            <person name="Daum C."/>
            <person name="Shapiro N."/>
            <person name="Ivanova N."/>
            <person name="Kyrpides N."/>
            <person name="Woyke T."/>
        </authorList>
    </citation>
    <scope>NUCLEOTIDE SEQUENCE [LARGE SCALE GENOMIC DNA]</scope>
    <source>
        <strain evidence="10">AT2.8</strain>
    </source>
</reference>
<dbReference type="InterPro" id="IPR000515">
    <property type="entry name" value="MetI-like"/>
</dbReference>
<keyword evidence="9" id="KW-0762">Sugar transport</keyword>
<protein>
    <submittedName>
        <fullName evidence="9">Multiple sugar transport system permease protein</fullName>
    </submittedName>
</protein>
<dbReference type="Gene3D" id="1.10.3720.10">
    <property type="entry name" value="MetI-like"/>
    <property type="match status" value="1"/>
</dbReference>
<feature type="transmembrane region" description="Helical" evidence="7">
    <location>
        <begin position="265"/>
        <end position="288"/>
    </location>
</feature>
<reference evidence="10" key="2">
    <citation type="submission" date="2020-08" db="EMBL/GenBank/DDBJ databases">
        <title>The Agave Microbiome: Exploring the role of microbial communities in plant adaptations to desert environments.</title>
        <authorList>
            <person name="Partida-Martinez L.P."/>
        </authorList>
    </citation>
    <scope>NUCLEOTIDE SEQUENCE [LARGE SCALE GENOMIC DNA]</scope>
    <source>
        <strain evidence="10">AT2.8</strain>
    </source>
</reference>
<dbReference type="EMBL" id="JACCBX010000015">
    <property type="protein sequence ID" value="NYE08713.1"/>
    <property type="molecule type" value="Genomic_DNA"/>
</dbReference>
<feature type="domain" description="ABC transmembrane type-1" evidence="8">
    <location>
        <begin position="73"/>
        <end position="288"/>
    </location>
</feature>